<sequence>MSMFQCELPLVVSVPPSVRHERREKPVLRRSSSSVSLLCRLSPVGGAQSAGDGSLEPLSGRTEPKREKGRCSCPLPAPSPPPPHYLPKRAISGGY</sequence>
<reference evidence="3" key="2">
    <citation type="submission" date="2019-02" db="EMBL/GenBank/DDBJ databases">
        <title>Opniocepnalus argus Var Kimnra genome.</title>
        <authorList>
            <person name="Zhou C."/>
            <person name="Xiao S."/>
        </authorList>
    </citation>
    <scope>NUCLEOTIDE SEQUENCE [LARGE SCALE GENOMIC DNA]</scope>
</reference>
<keyword evidence="3" id="KW-1185">Reference proteome</keyword>
<proteinExistence type="predicted"/>
<evidence type="ECO:0000313" key="2">
    <source>
        <dbReference type="EMBL" id="KAF3694262.1"/>
    </source>
</evidence>
<protein>
    <submittedName>
        <fullName evidence="2">Uncharacterized protein</fullName>
    </submittedName>
</protein>
<feature type="region of interest" description="Disordered" evidence="1">
    <location>
        <begin position="43"/>
        <end position="95"/>
    </location>
</feature>
<organism evidence="2 3">
    <name type="scientific">Channa argus</name>
    <name type="common">Northern snakehead</name>
    <name type="synonym">Ophicephalus argus</name>
    <dbReference type="NCBI Taxonomy" id="215402"/>
    <lineage>
        <taxon>Eukaryota</taxon>
        <taxon>Metazoa</taxon>
        <taxon>Chordata</taxon>
        <taxon>Craniata</taxon>
        <taxon>Vertebrata</taxon>
        <taxon>Euteleostomi</taxon>
        <taxon>Actinopterygii</taxon>
        <taxon>Neopterygii</taxon>
        <taxon>Teleostei</taxon>
        <taxon>Neoteleostei</taxon>
        <taxon>Acanthomorphata</taxon>
        <taxon>Anabantaria</taxon>
        <taxon>Anabantiformes</taxon>
        <taxon>Channoidei</taxon>
        <taxon>Channidae</taxon>
        <taxon>Channa</taxon>
    </lineage>
</organism>
<gene>
    <name evidence="2" type="ORF">EXN66_Car009938</name>
</gene>
<evidence type="ECO:0000256" key="1">
    <source>
        <dbReference type="SAM" id="MobiDB-lite"/>
    </source>
</evidence>
<reference evidence="2 3" key="1">
    <citation type="submission" date="2019-02" db="EMBL/GenBank/DDBJ databases">
        <title>Opniocepnalus argus genome.</title>
        <authorList>
            <person name="Zhou C."/>
            <person name="Xiao S."/>
        </authorList>
    </citation>
    <scope>NUCLEOTIDE SEQUENCE [LARGE SCALE GENOMIC DNA]</scope>
    <source>
        <strain evidence="2">OARG1902GOOAL</strain>
        <tissue evidence="2">Muscle</tissue>
    </source>
</reference>
<feature type="compositionally biased region" description="Pro residues" evidence="1">
    <location>
        <begin position="75"/>
        <end position="85"/>
    </location>
</feature>
<name>A0A6G1PVH0_CHAAH</name>
<dbReference type="EMBL" id="CM015720">
    <property type="protein sequence ID" value="KAF3694262.1"/>
    <property type="molecule type" value="Genomic_DNA"/>
</dbReference>
<accession>A0A6G1PVH0</accession>
<evidence type="ECO:0000313" key="3">
    <source>
        <dbReference type="Proteomes" id="UP000503349"/>
    </source>
</evidence>
<dbReference type="Proteomes" id="UP000503349">
    <property type="component" value="Chromosome 9"/>
</dbReference>
<dbReference type="AlphaFoldDB" id="A0A6G1PVH0"/>